<dbReference type="InterPro" id="IPR025342">
    <property type="entry name" value="DUF4248"/>
</dbReference>
<reference evidence="2" key="4">
    <citation type="submission" date="2023-01" db="EMBL/GenBank/DDBJ databases">
        <title>Human gut microbiome strain richness.</title>
        <authorList>
            <person name="Chen-Liaw A."/>
        </authorList>
    </citation>
    <scope>NUCLEOTIDE SEQUENCE</scope>
    <source>
        <strain evidence="3">D35st1_E5_D35t1_190705</strain>
        <strain evidence="2">RTP21484st1_E5_RTP21484_190118</strain>
    </source>
</reference>
<evidence type="ECO:0000313" key="4">
    <source>
        <dbReference type="EMBL" id="MRY59366.1"/>
    </source>
</evidence>
<dbReference type="EMBL" id="VOHW01000001">
    <property type="protein sequence ID" value="TWV64455.1"/>
    <property type="molecule type" value="Genomic_DNA"/>
</dbReference>
<dbReference type="EMBL" id="WKLT01000015">
    <property type="protein sequence ID" value="MRY59366.1"/>
    <property type="molecule type" value="Genomic_DNA"/>
</dbReference>
<reference evidence="1 6" key="1">
    <citation type="submission" date="2015-09" db="EMBL/GenBank/DDBJ databases">
        <authorList>
            <consortium name="Pathogen Informatics"/>
        </authorList>
    </citation>
    <scope>NUCLEOTIDE SEQUENCE [LARGE SCALE GENOMIC DNA]</scope>
    <source>
        <strain evidence="1 6">2789STDY5608872</strain>
    </source>
</reference>
<dbReference type="Proteomes" id="UP000095591">
    <property type="component" value="Unassembled WGS sequence"/>
</dbReference>
<dbReference type="Proteomes" id="UP001211522">
    <property type="component" value="Unassembled WGS sequence"/>
</dbReference>
<dbReference type="EMBL" id="CYXP01000006">
    <property type="protein sequence ID" value="CUN24161.1"/>
    <property type="molecule type" value="Genomic_DNA"/>
</dbReference>
<dbReference type="Proteomes" id="UP000315827">
    <property type="component" value="Unassembled WGS sequence"/>
</dbReference>
<dbReference type="EMBL" id="JAQMPX010000097">
    <property type="protein sequence ID" value="MDB9139655.1"/>
    <property type="molecule type" value="Genomic_DNA"/>
</dbReference>
<dbReference type="RefSeq" id="WP_022192633.1">
    <property type="nucleotide sequence ID" value="NZ_CACRUW010000005.1"/>
</dbReference>
<organism evidence="1 6">
    <name type="scientific">Parabacteroides distasonis</name>
    <dbReference type="NCBI Taxonomy" id="823"/>
    <lineage>
        <taxon>Bacteria</taxon>
        <taxon>Pseudomonadati</taxon>
        <taxon>Bacteroidota</taxon>
        <taxon>Bacteroidia</taxon>
        <taxon>Bacteroidales</taxon>
        <taxon>Tannerellaceae</taxon>
        <taxon>Parabacteroides</taxon>
    </lineage>
</organism>
<evidence type="ECO:0000313" key="7">
    <source>
        <dbReference type="Proteomes" id="UP000315827"/>
    </source>
</evidence>
<dbReference type="AlphaFoldDB" id="A0A173VAK0"/>
<proteinExistence type="predicted"/>
<dbReference type="Proteomes" id="UP000463337">
    <property type="component" value="Unassembled WGS sequence"/>
</dbReference>
<sequence>METTFRIRPYGRMELAQAYLPAMTPKAAHRKLQHWIAIYPGLADRLHDMGYRPTERLYSPAMVRAIVEALGEP</sequence>
<dbReference type="Proteomes" id="UP001210126">
    <property type="component" value="Unassembled WGS sequence"/>
</dbReference>
<evidence type="ECO:0000313" key="8">
    <source>
        <dbReference type="Proteomes" id="UP000463337"/>
    </source>
</evidence>
<gene>
    <name evidence="1" type="ORF">ERS852429_02837</name>
    <name evidence="5" type="ORF">FSA05_02245</name>
    <name evidence="4" type="ORF">GKD59_15905</name>
    <name evidence="2" type="ORF">PN599_03090</name>
    <name evidence="3" type="ORF">PN612_14220</name>
</gene>
<protein>
    <submittedName>
        <fullName evidence="2">DUF4248 domain-containing protein</fullName>
    </submittedName>
</protein>
<evidence type="ECO:0000313" key="5">
    <source>
        <dbReference type="EMBL" id="TWV64455.1"/>
    </source>
</evidence>
<dbReference type="EMBL" id="JAQMPJ010000001">
    <property type="protein sequence ID" value="MDB9003988.1"/>
    <property type="molecule type" value="Genomic_DNA"/>
</dbReference>
<reference evidence="5 7" key="3">
    <citation type="submission" date="2019-07" db="EMBL/GenBank/DDBJ databases">
        <title>Genome sequencing of Parabacteroides distasonis iSURF_7.</title>
        <authorList>
            <person name="Degefu H.N."/>
            <person name="Ruoff K.L."/>
            <person name="Price C.E."/>
            <person name="Valls R.A."/>
            <person name="O'Toole G.A."/>
        </authorList>
    </citation>
    <scope>NUCLEOTIDE SEQUENCE [LARGE SCALE GENOMIC DNA]</scope>
    <source>
        <strain evidence="5 7">CFPLTA003_1B</strain>
    </source>
</reference>
<name>A0A173VAK0_PARDI</name>
<accession>A0A173VAK0</accession>
<reference evidence="4 8" key="2">
    <citation type="journal article" date="2019" name="Nat. Med.">
        <title>A library of human gut bacterial isolates paired with longitudinal multiomics data enables mechanistic microbiome research.</title>
        <authorList>
            <person name="Poyet M."/>
            <person name="Groussin M."/>
            <person name="Gibbons S.M."/>
            <person name="Avila-Pacheco J."/>
            <person name="Jiang X."/>
            <person name="Kearney S.M."/>
            <person name="Perrotta A.R."/>
            <person name="Berdy B."/>
            <person name="Zhao S."/>
            <person name="Lieberman T.D."/>
            <person name="Swanson P.K."/>
            <person name="Smith M."/>
            <person name="Roesemann S."/>
            <person name="Alexander J.E."/>
            <person name="Rich S.A."/>
            <person name="Livny J."/>
            <person name="Vlamakis H."/>
            <person name="Clish C."/>
            <person name="Bullock K."/>
            <person name="Deik A."/>
            <person name="Scott J."/>
            <person name="Pierce K.A."/>
            <person name="Xavier R.J."/>
            <person name="Alm E.J."/>
        </authorList>
    </citation>
    <scope>NUCLEOTIDE SEQUENCE [LARGE SCALE GENOMIC DNA]</scope>
    <source>
        <strain evidence="4 8">BIOML-A41</strain>
    </source>
</reference>
<evidence type="ECO:0000313" key="6">
    <source>
        <dbReference type="Proteomes" id="UP000095591"/>
    </source>
</evidence>
<evidence type="ECO:0000313" key="3">
    <source>
        <dbReference type="EMBL" id="MDB9139655.1"/>
    </source>
</evidence>
<evidence type="ECO:0000313" key="2">
    <source>
        <dbReference type="EMBL" id="MDB9003988.1"/>
    </source>
</evidence>
<dbReference type="Pfam" id="PF14053">
    <property type="entry name" value="DUF4248"/>
    <property type="match status" value="1"/>
</dbReference>
<evidence type="ECO:0000313" key="1">
    <source>
        <dbReference type="EMBL" id="CUN24161.1"/>
    </source>
</evidence>